<dbReference type="AlphaFoldDB" id="A0A3S4UYX0"/>
<dbReference type="KEGG" id="ahw:NCTC11636_02179"/>
<dbReference type="InterPro" id="IPR057686">
    <property type="entry name" value="DUF7926"/>
</dbReference>
<evidence type="ECO:0000256" key="6">
    <source>
        <dbReference type="SAM" id="MobiDB-lite"/>
    </source>
</evidence>
<reference evidence="11 12" key="1">
    <citation type="submission" date="2018-12" db="EMBL/GenBank/DDBJ databases">
        <authorList>
            <consortium name="Pathogen Informatics"/>
        </authorList>
    </citation>
    <scope>NUCLEOTIDE SEQUENCE [LARGE SCALE GENOMIC DNA]</scope>
    <source>
        <strain evidence="11 12">NCTC11636</strain>
    </source>
</reference>
<evidence type="ECO:0000256" key="2">
    <source>
        <dbReference type="ARBA" id="ARBA00022512"/>
    </source>
</evidence>
<keyword evidence="5" id="KW-0572">Peptidoglycan-anchor</keyword>
<keyword evidence="7" id="KW-0472">Membrane</keyword>
<evidence type="ECO:0000259" key="10">
    <source>
        <dbReference type="Pfam" id="PF25548"/>
    </source>
</evidence>
<sequence length="581" mass="59436">MSVTLPRAGRTGTVPVALLALLALVLGLGSLASPARADVNTGIRVTDATLVKSSRTGVDAPGTTLSTRDVAKLTFSWDASGTQVAAGDSFEIDLGTYFKNLETSVTTPMTVVYDGQDVEVGSCALTDKKVTCTFSEKVAELQAAGFTSFNGTGQALLLITQATSSATADITATGGLTEVPLPGDGGIIQPVGGYTPWTFWKYSSVINSSSTGMTWYVEFGSAHLKSLMEEGGQELTTDGTTRQTITFTDTLGEGMDFSTDMSQWRLMMRNSAAEPNAQGSVLTNAAGADPVTSYGDFDMSVSIDGKVATITLTGPFAESTNYRLYYPVTISSGTAVANTEYTNKATLQGAGKSAWGTRSYAQSFQITVEMKPGFGGLEVTKALDGDGAATVPAGTSFPVTVDYVLPAAAGVYSGWTAPGTLSADGRSGTATMTVTPGGATTFEGTFPVGTVVTLSEDLSGAPAGYTWASAMTINGEQTSSFTVEDQVRTQVTLTNTATPVSTASPSASAPETTAPAPAPSATGSAPVVTVQAPTTTPHSSSTPSLARTGATVGIPLVLAVAAVAGGALLLRRRRSSEAHKA</sequence>
<dbReference type="GO" id="GO:0007155">
    <property type="term" value="P:cell adhesion"/>
    <property type="evidence" value="ECO:0007669"/>
    <property type="project" value="InterPro"/>
</dbReference>
<keyword evidence="2" id="KW-0134">Cell wall</keyword>
<feature type="chain" id="PRO_5018792637" evidence="8">
    <location>
        <begin position="38"/>
        <end position="581"/>
    </location>
</feature>
<keyword evidence="3" id="KW-0964">Secreted</keyword>
<dbReference type="Proteomes" id="UP000266895">
    <property type="component" value="Chromosome"/>
</dbReference>
<keyword evidence="7" id="KW-1133">Transmembrane helix</keyword>
<evidence type="ECO:0000256" key="4">
    <source>
        <dbReference type="ARBA" id="ARBA00022729"/>
    </source>
</evidence>
<dbReference type="SUPFAM" id="SSF49401">
    <property type="entry name" value="Bacterial adhesins"/>
    <property type="match status" value="1"/>
</dbReference>
<dbReference type="InterPro" id="IPR046022">
    <property type="entry name" value="DUF5979"/>
</dbReference>
<evidence type="ECO:0000256" key="3">
    <source>
        <dbReference type="ARBA" id="ARBA00022525"/>
    </source>
</evidence>
<gene>
    <name evidence="11" type="ORF">NCTC11636_02179</name>
</gene>
<organism evidence="11 12">
    <name type="scientific">Actinomyces howellii</name>
    <dbReference type="NCBI Taxonomy" id="52771"/>
    <lineage>
        <taxon>Bacteria</taxon>
        <taxon>Bacillati</taxon>
        <taxon>Actinomycetota</taxon>
        <taxon>Actinomycetes</taxon>
        <taxon>Actinomycetales</taxon>
        <taxon>Actinomycetaceae</taxon>
        <taxon>Actinomyces</taxon>
    </lineage>
</organism>
<dbReference type="Gene3D" id="2.60.40.1280">
    <property type="match status" value="1"/>
</dbReference>
<dbReference type="InterPro" id="IPR008966">
    <property type="entry name" value="Adhesion_dom_sf"/>
</dbReference>
<feature type="signal peptide" evidence="8">
    <location>
        <begin position="1"/>
        <end position="37"/>
    </location>
</feature>
<name>A0A3S4UYX0_9ACTO</name>
<feature type="region of interest" description="Disordered" evidence="6">
    <location>
        <begin position="494"/>
        <end position="525"/>
    </location>
</feature>
<evidence type="ECO:0000259" key="9">
    <source>
        <dbReference type="Pfam" id="PF19407"/>
    </source>
</evidence>
<dbReference type="Pfam" id="PF19407">
    <property type="entry name" value="DUF5979"/>
    <property type="match status" value="1"/>
</dbReference>
<keyword evidence="4 8" id="KW-0732">Signal</keyword>
<keyword evidence="12" id="KW-1185">Reference proteome</keyword>
<dbReference type="InterPro" id="IPR011252">
    <property type="entry name" value="Fibrogen-bd_dom1"/>
</dbReference>
<dbReference type="EMBL" id="LR134350">
    <property type="protein sequence ID" value="VEG29698.1"/>
    <property type="molecule type" value="Genomic_DNA"/>
</dbReference>
<proteinExistence type="predicted"/>
<evidence type="ECO:0000313" key="12">
    <source>
        <dbReference type="Proteomes" id="UP000266895"/>
    </source>
</evidence>
<feature type="transmembrane region" description="Helical" evidence="7">
    <location>
        <begin position="549"/>
        <end position="570"/>
    </location>
</feature>
<keyword evidence="7" id="KW-0812">Transmembrane</keyword>
<feature type="domain" description="DUF7926" evidence="10">
    <location>
        <begin position="196"/>
        <end position="373"/>
    </location>
</feature>
<feature type="compositionally biased region" description="Low complexity" evidence="6">
    <location>
        <begin position="496"/>
        <end position="525"/>
    </location>
</feature>
<comment type="subcellular location">
    <subcellularLocation>
        <location evidence="1">Secreted</location>
        <location evidence="1">Cell wall</location>
    </subcellularLocation>
</comment>
<dbReference type="RefSeq" id="WP_126383126.1">
    <property type="nucleotide sequence ID" value="NZ_LR134350.1"/>
</dbReference>
<evidence type="ECO:0000313" key="11">
    <source>
        <dbReference type="EMBL" id="VEG29698.1"/>
    </source>
</evidence>
<protein>
    <submittedName>
        <fullName evidence="11">Uncharacterized protein</fullName>
    </submittedName>
</protein>
<dbReference type="OrthoDB" id="3263604at2"/>
<dbReference type="Gene3D" id="2.60.40.740">
    <property type="match status" value="1"/>
</dbReference>
<evidence type="ECO:0000256" key="5">
    <source>
        <dbReference type="ARBA" id="ARBA00023088"/>
    </source>
</evidence>
<feature type="domain" description="DUF5979" evidence="9">
    <location>
        <begin position="377"/>
        <end position="498"/>
    </location>
</feature>
<evidence type="ECO:0000256" key="8">
    <source>
        <dbReference type="SAM" id="SignalP"/>
    </source>
</evidence>
<dbReference type="Pfam" id="PF25548">
    <property type="entry name" value="DUF7926"/>
    <property type="match status" value="1"/>
</dbReference>
<evidence type="ECO:0000256" key="1">
    <source>
        <dbReference type="ARBA" id="ARBA00004191"/>
    </source>
</evidence>
<evidence type="ECO:0000256" key="7">
    <source>
        <dbReference type="SAM" id="Phobius"/>
    </source>
</evidence>
<accession>A0A3S4UYX0</accession>